<evidence type="ECO:0000256" key="1">
    <source>
        <dbReference type="SAM" id="Phobius"/>
    </source>
</evidence>
<protein>
    <submittedName>
        <fullName evidence="2">DUF2085 domain-containing protein</fullName>
    </submittedName>
</protein>
<name>A0A844FDL2_CLOSV</name>
<dbReference type="Pfam" id="PF09858">
    <property type="entry name" value="DUF2085"/>
    <property type="match status" value="1"/>
</dbReference>
<organism evidence="2 3">
    <name type="scientific">Clostridium scindens (strain JCM 10418 / VPI 12708)</name>
    <dbReference type="NCBI Taxonomy" id="29347"/>
    <lineage>
        <taxon>Bacteria</taxon>
        <taxon>Bacillati</taxon>
        <taxon>Bacillota</taxon>
        <taxon>Clostridia</taxon>
        <taxon>Lachnospirales</taxon>
        <taxon>Lachnospiraceae</taxon>
    </lineage>
</organism>
<gene>
    <name evidence="2" type="ORF">FYJ37_15625</name>
</gene>
<sequence length="125" mass="14133">MPGLRQSVLETIRMIGNRSGCHQMPERSFFYKGKQFPVCARCTGVIIGQSVALLIGMFKDISFRKTFLCLAIMGVDWGLQEIRIKESTNFRRLITGVLGGFGFYSILVGILKKCIYINSKNMKRS</sequence>
<feature type="transmembrane region" description="Helical" evidence="1">
    <location>
        <begin position="93"/>
        <end position="115"/>
    </location>
</feature>
<dbReference type="AlphaFoldDB" id="A0A844FDL2"/>
<dbReference type="RefSeq" id="WP_154322829.1">
    <property type="nucleotide sequence ID" value="NZ_CAJLHJ010000016.1"/>
</dbReference>
<accession>A0A844FDL2</accession>
<evidence type="ECO:0000313" key="3">
    <source>
        <dbReference type="Proteomes" id="UP000462363"/>
    </source>
</evidence>
<dbReference type="InterPro" id="IPR019206">
    <property type="entry name" value="DUF2085_TM"/>
</dbReference>
<keyword evidence="1" id="KW-0472">Membrane</keyword>
<keyword evidence="1" id="KW-0812">Transmembrane</keyword>
<keyword evidence="1" id="KW-1133">Transmembrane helix</keyword>
<proteinExistence type="predicted"/>
<comment type="caution">
    <text evidence="2">The sequence shown here is derived from an EMBL/GenBank/DDBJ whole genome shotgun (WGS) entry which is preliminary data.</text>
</comment>
<reference evidence="2 3" key="1">
    <citation type="submission" date="2019-08" db="EMBL/GenBank/DDBJ databases">
        <title>In-depth cultivation of the pig gut microbiome towards novel bacterial diversity and tailored functional studies.</title>
        <authorList>
            <person name="Wylensek D."/>
            <person name="Hitch T.C.A."/>
            <person name="Clavel T."/>
        </authorList>
    </citation>
    <scope>NUCLEOTIDE SEQUENCE [LARGE SCALE GENOMIC DNA]</scope>
    <source>
        <strain evidence="2 3">BL-389-WT-3D</strain>
    </source>
</reference>
<evidence type="ECO:0000313" key="2">
    <source>
        <dbReference type="EMBL" id="MSS41719.1"/>
    </source>
</evidence>
<dbReference type="Proteomes" id="UP000462363">
    <property type="component" value="Unassembled WGS sequence"/>
</dbReference>
<dbReference type="EMBL" id="VUMB01000047">
    <property type="protein sequence ID" value="MSS41719.1"/>
    <property type="molecule type" value="Genomic_DNA"/>
</dbReference>